<evidence type="ECO:0000259" key="3">
    <source>
        <dbReference type="PROSITE" id="PS50850"/>
    </source>
</evidence>
<reference evidence="4" key="1">
    <citation type="submission" date="2021-03" db="EMBL/GenBank/DDBJ databases">
        <authorList>
            <person name="Bekaert M."/>
        </authorList>
    </citation>
    <scope>NUCLEOTIDE SEQUENCE</scope>
</reference>
<feature type="transmembrane region" description="Helical" evidence="2">
    <location>
        <begin position="487"/>
        <end position="507"/>
    </location>
</feature>
<feature type="transmembrane region" description="Helical" evidence="2">
    <location>
        <begin position="141"/>
        <end position="163"/>
    </location>
</feature>
<gene>
    <name evidence="4" type="ORF">MEDL_68189</name>
</gene>
<evidence type="ECO:0000256" key="1">
    <source>
        <dbReference type="ARBA" id="ARBA00004141"/>
    </source>
</evidence>
<feature type="transmembrane region" description="Helical" evidence="2">
    <location>
        <begin position="400"/>
        <end position="419"/>
    </location>
</feature>
<organism evidence="4 5">
    <name type="scientific">Mytilus edulis</name>
    <name type="common">Blue mussel</name>
    <dbReference type="NCBI Taxonomy" id="6550"/>
    <lineage>
        <taxon>Eukaryota</taxon>
        <taxon>Metazoa</taxon>
        <taxon>Spiralia</taxon>
        <taxon>Lophotrochozoa</taxon>
        <taxon>Mollusca</taxon>
        <taxon>Bivalvia</taxon>
        <taxon>Autobranchia</taxon>
        <taxon>Pteriomorphia</taxon>
        <taxon>Mytilida</taxon>
        <taxon>Mytiloidea</taxon>
        <taxon>Mytilidae</taxon>
        <taxon>Mytilinae</taxon>
        <taxon>Mytilus</taxon>
    </lineage>
</organism>
<dbReference type="InterPro" id="IPR050327">
    <property type="entry name" value="Proton-linked_MCT"/>
</dbReference>
<feature type="transmembrane region" description="Helical" evidence="2">
    <location>
        <begin position="425"/>
        <end position="446"/>
    </location>
</feature>
<dbReference type="EMBL" id="CAJPWZ010003318">
    <property type="protein sequence ID" value="CAG2256958.1"/>
    <property type="molecule type" value="Genomic_DNA"/>
</dbReference>
<feature type="domain" description="Major facilitator superfamily (MFS) profile" evidence="3">
    <location>
        <begin position="356"/>
        <end position="510"/>
    </location>
</feature>
<dbReference type="PROSITE" id="PS50850">
    <property type="entry name" value="MFS"/>
    <property type="match status" value="1"/>
</dbReference>
<feature type="transmembrane region" description="Helical" evidence="2">
    <location>
        <begin position="40"/>
        <end position="59"/>
    </location>
</feature>
<feature type="transmembrane region" description="Helical" evidence="2">
    <location>
        <begin position="197"/>
        <end position="218"/>
    </location>
</feature>
<comment type="caution">
    <text evidence="4">The sequence shown here is derived from an EMBL/GenBank/DDBJ whole genome shotgun (WGS) entry which is preliminary data.</text>
</comment>
<dbReference type="GO" id="GO:0016020">
    <property type="term" value="C:membrane"/>
    <property type="evidence" value="ECO:0007669"/>
    <property type="project" value="UniProtKB-SubCell"/>
</dbReference>
<dbReference type="OrthoDB" id="6082669at2759"/>
<keyword evidence="2" id="KW-0472">Membrane</keyword>
<feature type="transmembrane region" description="Helical" evidence="2">
    <location>
        <begin position="170"/>
        <end position="191"/>
    </location>
</feature>
<dbReference type="InterPro" id="IPR036259">
    <property type="entry name" value="MFS_trans_sf"/>
</dbReference>
<evidence type="ECO:0000256" key="2">
    <source>
        <dbReference type="SAM" id="Phobius"/>
    </source>
</evidence>
<keyword evidence="2" id="KW-1133">Transmembrane helix</keyword>
<dbReference type="GO" id="GO:0008028">
    <property type="term" value="F:monocarboxylic acid transmembrane transporter activity"/>
    <property type="evidence" value="ECO:0007669"/>
    <property type="project" value="TreeGrafter"/>
</dbReference>
<dbReference type="Proteomes" id="UP000683360">
    <property type="component" value="Unassembled WGS sequence"/>
</dbReference>
<keyword evidence="2" id="KW-0812">Transmembrane</keyword>
<dbReference type="InterPro" id="IPR020846">
    <property type="entry name" value="MFS_dom"/>
</dbReference>
<dbReference type="Pfam" id="PF07690">
    <property type="entry name" value="MFS_1"/>
    <property type="match status" value="2"/>
</dbReference>
<evidence type="ECO:0000313" key="5">
    <source>
        <dbReference type="Proteomes" id="UP000683360"/>
    </source>
</evidence>
<dbReference type="PANTHER" id="PTHR11360:SF284">
    <property type="entry name" value="EG:103B4.3 PROTEIN-RELATED"/>
    <property type="match status" value="1"/>
</dbReference>
<protein>
    <submittedName>
        <fullName evidence="4">SLC16A14</fullName>
    </submittedName>
</protein>
<dbReference type="AlphaFoldDB" id="A0A8S3VGL9"/>
<keyword evidence="5" id="KW-1185">Reference proteome</keyword>
<dbReference type="InterPro" id="IPR011701">
    <property type="entry name" value="MFS"/>
</dbReference>
<accession>A0A8S3VGL9</accession>
<proteinExistence type="predicted"/>
<evidence type="ECO:0000313" key="4">
    <source>
        <dbReference type="EMBL" id="CAG2256958.1"/>
    </source>
</evidence>
<feature type="transmembrane region" description="Helical" evidence="2">
    <location>
        <begin position="453"/>
        <end position="475"/>
    </location>
</feature>
<feature type="transmembrane region" description="Helical" evidence="2">
    <location>
        <begin position="79"/>
        <end position="99"/>
    </location>
</feature>
<dbReference type="Gene3D" id="1.20.1250.20">
    <property type="entry name" value="MFS general substrate transporter like domains"/>
    <property type="match status" value="2"/>
</dbReference>
<feature type="transmembrane region" description="Helical" evidence="2">
    <location>
        <begin position="111"/>
        <end position="129"/>
    </location>
</feature>
<comment type="subcellular location">
    <subcellularLocation>
        <location evidence="1">Membrane</location>
        <topology evidence="1">Multi-pass membrane protein</topology>
    </subcellularLocation>
</comment>
<dbReference type="SUPFAM" id="SSF103473">
    <property type="entry name" value="MFS general substrate transporter"/>
    <property type="match status" value="1"/>
</dbReference>
<name>A0A8S3VGL9_MYTED</name>
<dbReference type="PANTHER" id="PTHR11360">
    <property type="entry name" value="MONOCARBOXYLATE TRANSPORTER"/>
    <property type="match status" value="1"/>
</dbReference>
<sequence>MITDNKDTSIKGAEINSCEDEKIKFEDKDTAKDRNIDHGWAWVIVAAATASFCVFASSLRGFGVFFNGFIDKFDSSSSITSSITGIMHATYSIFTLPVLTVGLRYLSTRQCIMISGVLSSAAFICGSFATDTITLLFTNGVLTGLAFSFLHGPLAYLVGIYFIKRRNLAQAITISGGQLGGLLFPPLYGYLIREYGLHGGMLLTGGIHLNIIALAILLRPKRINIMTLIQGKIDSPHVSSSNISERKQMIENNDDKMMASNGMFNGMKRSLSESLLTKVLKHESVTDYKLCDSDQYLTNYNRDKIITEKYVDSFARSNILSVVCNSLPVLTVTNTPQFCIIRETKQPCWGFVDVSLMKAPFMWIYALVYSFGRVPNAYNSIYIAPLAHEAGISDSRIADLVALINACDFIGMILCGFVADRKLLDNYVIVILSLCFTGVCLCLSSLCSAYWHFILFSIATGISAGGIFALTPTVVADFMGIDNFRSAMGILVLFQGVSLAASGPFLGKFM</sequence>